<gene>
    <name evidence="2" type="ORF">C361_03880</name>
</gene>
<proteinExistence type="predicted"/>
<dbReference type="Pfam" id="PF04112">
    <property type="entry name" value="Mak10"/>
    <property type="match status" value="1"/>
</dbReference>
<accession>A0A854QBN0</accession>
<protein>
    <recommendedName>
        <fullName evidence="1">NAA35-like N-terminal domain-containing protein</fullName>
    </recommendedName>
</protein>
<feature type="domain" description="NAA35-like N-terminal" evidence="1">
    <location>
        <begin position="18"/>
        <end position="170"/>
    </location>
</feature>
<name>A0A854QBN0_CRYNE</name>
<dbReference type="AlphaFoldDB" id="A0A854QBN0"/>
<organism evidence="2 3">
    <name type="scientific">Cryptococcus neoformans Tu259-1</name>
    <dbReference type="NCBI Taxonomy" id="1230072"/>
    <lineage>
        <taxon>Eukaryota</taxon>
        <taxon>Fungi</taxon>
        <taxon>Dikarya</taxon>
        <taxon>Basidiomycota</taxon>
        <taxon>Agaricomycotina</taxon>
        <taxon>Tremellomycetes</taxon>
        <taxon>Tremellales</taxon>
        <taxon>Cryptococcaceae</taxon>
        <taxon>Cryptococcus</taxon>
        <taxon>Cryptococcus neoformans species complex</taxon>
    </lineage>
</organism>
<evidence type="ECO:0000313" key="2">
    <source>
        <dbReference type="EMBL" id="OXG20901.1"/>
    </source>
</evidence>
<dbReference type="Proteomes" id="UP000199727">
    <property type="component" value="Unassembled WGS sequence"/>
</dbReference>
<comment type="caution">
    <text evidence="2">The sequence shown here is derived from an EMBL/GenBank/DDBJ whole genome shotgun (WGS) entry which is preliminary data.</text>
</comment>
<reference evidence="2 3" key="1">
    <citation type="submission" date="2017-06" db="EMBL/GenBank/DDBJ databases">
        <title>Global population genomics of the pathogenic fungus Cryptococcus neoformans var. grubii.</title>
        <authorList>
            <person name="Cuomo C."/>
            <person name="Litvintseva A."/>
            <person name="Chen Y."/>
            <person name="Young S."/>
            <person name="Zeng Q."/>
            <person name="Chapman S."/>
            <person name="Gujja S."/>
            <person name="Saif S."/>
            <person name="Birren B."/>
        </authorList>
    </citation>
    <scope>NUCLEOTIDE SEQUENCE [LARGE SCALE GENOMIC DNA]</scope>
    <source>
        <strain evidence="2 3">Tu259-1</strain>
    </source>
</reference>
<evidence type="ECO:0000313" key="3">
    <source>
        <dbReference type="Proteomes" id="UP000199727"/>
    </source>
</evidence>
<dbReference type="EMBL" id="AMKT01000044">
    <property type="protein sequence ID" value="OXG20901.1"/>
    <property type="molecule type" value="Genomic_DNA"/>
</dbReference>
<dbReference type="InterPro" id="IPR007244">
    <property type="entry name" value="Naa35_N"/>
</dbReference>
<evidence type="ECO:0000259" key="1">
    <source>
        <dbReference type="Pfam" id="PF04112"/>
    </source>
</evidence>
<sequence>MQDITQWFLEECDGLFWGELVKPSALTMMDAMKAIQLLDPKMDTGILNNFKSPYMFHPEDPLTPEELCWIMDNMTALEISWYRGATLCQSVYTCLYYHNSYMMDPSFDPRQLTEEGVLLSQILRAYLLLYCKTIDLVYTELSKGNIIEGEDCWLDHYGLPIKVNDDVEAIVEFANEALAWLENVKADSLDAFGDQLINRLVFRRNYLRYLDCAASVDISLEQTLLVMQLTAQDTSPSAIQPSEIIRLGFDPKIPSYLRQNMPLPEFRQPTFKQSWECMINMTEELLHVERLMGTGDWMQWKAFFWGMTLNDRERPPILRSLIQSRFTAFCYDSHQDHRNIDRLANEAILYECGDRNEVVKMLHTLDSMVGGPNMQQLKTWRALISKDIMMDLIMPLRNPPRQRRSLISLSTQWQHRMMMGSRLSSQHEFSPILVSVIEVFRLDCLLEATLSAIGLNLIHFSEEREVWWWISEVAATRTSAPVNSSSFKAIWAQIWTYIGFAMQILLVLVPLPFDDSTLSKPRFALRHKHLLYVTHVPGDSVTDVGLSPKYEKWISQRCQLDRKQGSCGLKEVTKLFSKARESLDGLLMQQSRNLRTVNHIFSLRQALEHNIRLISEIGTERNLMWDLNTNDRKGRWIMLLLATDTVTSNE</sequence>
<dbReference type="PANTHER" id="PTHR21373">
    <property type="entry name" value="GLUCOSE REPRESSIBLE PROTEIN MAK10"/>
    <property type="match status" value="1"/>
</dbReference>
<dbReference type="InterPro" id="IPR057983">
    <property type="entry name" value="NAA35-like_N"/>
</dbReference>
<dbReference type="OrthoDB" id="269405at2759"/>
<dbReference type="PANTHER" id="PTHR21373:SF0">
    <property type="entry name" value="N-ALPHA-ACETYLTRANSFERASE 35, NATC AUXILIARY SUBUNIT"/>
    <property type="match status" value="1"/>
</dbReference>
<dbReference type="GO" id="GO:0031417">
    <property type="term" value="C:NatC complex"/>
    <property type="evidence" value="ECO:0007669"/>
    <property type="project" value="InterPro"/>
</dbReference>